<reference evidence="3 4" key="1">
    <citation type="submission" date="2021-03" db="EMBL/GenBank/DDBJ databases">
        <title>Sequencing the genomes of 1000 actinobacteria strains.</title>
        <authorList>
            <person name="Klenk H.-P."/>
        </authorList>
    </citation>
    <scope>NUCLEOTIDE SEQUENCE [LARGE SCALE GENOMIC DNA]</scope>
    <source>
        <strain evidence="3 4">DSM 41480</strain>
    </source>
</reference>
<evidence type="ECO:0000259" key="2">
    <source>
        <dbReference type="Pfam" id="PF25833"/>
    </source>
</evidence>
<dbReference type="InterPro" id="IPR058692">
    <property type="entry name" value="Fn3_SaeA_2nd"/>
</dbReference>
<comment type="caution">
    <text evidence="3">The sequence shown here is derived from an EMBL/GenBank/DDBJ whole genome shotgun (WGS) entry which is preliminary data.</text>
</comment>
<evidence type="ECO:0000256" key="1">
    <source>
        <dbReference type="SAM" id="MobiDB-lite"/>
    </source>
</evidence>
<dbReference type="Proteomes" id="UP001519291">
    <property type="component" value="Unassembled WGS sequence"/>
</dbReference>
<keyword evidence="4" id="KW-1185">Reference proteome</keyword>
<feature type="region of interest" description="Disordered" evidence="1">
    <location>
        <begin position="420"/>
        <end position="440"/>
    </location>
</feature>
<proteinExistence type="predicted"/>
<dbReference type="GeneID" id="91572380"/>
<feature type="region of interest" description="Disordered" evidence="1">
    <location>
        <begin position="374"/>
        <end position="397"/>
    </location>
</feature>
<dbReference type="EMBL" id="JAGIOH010000001">
    <property type="protein sequence ID" value="MBP2406060.1"/>
    <property type="molecule type" value="Genomic_DNA"/>
</dbReference>
<dbReference type="RefSeq" id="WP_209517483.1">
    <property type="nucleotide sequence ID" value="NZ_JAGIOH010000001.1"/>
</dbReference>
<sequence>MPLSPLVPGWAELRAAERAAGFRHAADALLPPGSTGGAPGAYFQILDGLRVPGRGGRRRHVDRALLAEARDAALRAGAPEPVRSLFAHYDAALAEHPMGLRRVVLYQLLQLLRDTPRGPSAQAATALGVDPAEAAALAHAARRAARTTPAARAAAETLLDVWRAGHTRRAHALTRQVPATAPAPAGDQRLAHLVTRVASRARRTDALLREAHALERRGATDAAADHYLRALLTAEDDTDALHGLLRTCRPTVLRAEVRQDGVRLRRPADPQQPPDHRTWRLLRGAAGRDAWTELTVPTPTSGGGDIVDGAAPLGERVRYAALPLDGGRIAGRPLVSAEVLVAPEVSDVTLADGRARVDAQWRTPPGTHRVTVVRTGPDPAATDVPAGPHGFTDRGLPPGEHRYRIHCVYRTAAGREVRSPGVAAHRTVHPWPDPVTGLTVRQGEEPGVLDVDWTGGARGQVRLLDWPGPPPPPGEDLRTPAADLPPELSWPPCGAPRAGSAAYRPPAGATTRLTAVTVLGDRVVAGPSVRVDVPEGVPELTARRTEPTRARLTFDWPRATDRVLVRWWQSDQAHERRLTRSAYLREGLHLALTRAPARFRVEPLAVADADVVLPPACAETVLPADVAIGYALDRPGFLTARRRRVTVQADTPEPAGPAGETGEAAPELPGFVLVARAAGTSRQAPAPPRTERDGTPVLRLSGAELLAGPVRCDLDAAVADAGVRRPYTLRAFLTGPHAPAVRLEEPPHKDLVVR</sequence>
<gene>
    <name evidence="3" type="ORF">JO379_005529</name>
</gene>
<protein>
    <recommendedName>
        <fullName evidence="2">SaeA second Fn3-like domain-containing protein</fullName>
    </recommendedName>
</protein>
<evidence type="ECO:0000313" key="3">
    <source>
        <dbReference type="EMBL" id="MBP2406060.1"/>
    </source>
</evidence>
<accession>A0ABS4YB92</accession>
<evidence type="ECO:0000313" key="4">
    <source>
        <dbReference type="Proteomes" id="UP001519291"/>
    </source>
</evidence>
<dbReference type="Pfam" id="PF25833">
    <property type="entry name" value="Fn3_SaeA_3rd"/>
    <property type="match status" value="1"/>
</dbReference>
<name>A0ABS4YB92_9ACTN</name>
<feature type="domain" description="SaeA second Fn3-like" evidence="2">
    <location>
        <begin position="345"/>
        <end position="425"/>
    </location>
</feature>
<organism evidence="3 4">
    <name type="scientific">Streptomyces syringium</name>
    <dbReference type="NCBI Taxonomy" id="76729"/>
    <lineage>
        <taxon>Bacteria</taxon>
        <taxon>Bacillati</taxon>
        <taxon>Actinomycetota</taxon>
        <taxon>Actinomycetes</taxon>
        <taxon>Kitasatosporales</taxon>
        <taxon>Streptomycetaceae</taxon>
        <taxon>Streptomyces</taxon>
    </lineage>
</organism>